<evidence type="ECO:0000313" key="2">
    <source>
        <dbReference type="Proteomes" id="UP001062846"/>
    </source>
</evidence>
<dbReference type="Proteomes" id="UP001062846">
    <property type="component" value="Chromosome 5"/>
</dbReference>
<comment type="caution">
    <text evidence="1">The sequence shown here is derived from an EMBL/GenBank/DDBJ whole genome shotgun (WGS) entry which is preliminary data.</text>
</comment>
<accession>A0ACC0NJS1</accession>
<gene>
    <name evidence="1" type="ORF">RHMOL_Rhmol05G0000200</name>
</gene>
<organism evidence="1 2">
    <name type="scientific">Rhododendron molle</name>
    <name type="common">Chinese azalea</name>
    <name type="synonym">Azalea mollis</name>
    <dbReference type="NCBI Taxonomy" id="49168"/>
    <lineage>
        <taxon>Eukaryota</taxon>
        <taxon>Viridiplantae</taxon>
        <taxon>Streptophyta</taxon>
        <taxon>Embryophyta</taxon>
        <taxon>Tracheophyta</taxon>
        <taxon>Spermatophyta</taxon>
        <taxon>Magnoliopsida</taxon>
        <taxon>eudicotyledons</taxon>
        <taxon>Gunneridae</taxon>
        <taxon>Pentapetalae</taxon>
        <taxon>asterids</taxon>
        <taxon>Ericales</taxon>
        <taxon>Ericaceae</taxon>
        <taxon>Ericoideae</taxon>
        <taxon>Rhodoreae</taxon>
        <taxon>Rhododendron</taxon>
    </lineage>
</organism>
<reference evidence="1" key="1">
    <citation type="submission" date="2022-02" db="EMBL/GenBank/DDBJ databases">
        <title>Plant Genome Project.</title>
        <authorList>
            <person name="Zhang R.-G."/>
        </authorList>
    </citation>
    <scope>NUCLEOTIDE SEQUENCE</scope>
    <source>
        <strain evidence="1">AT1</strain>
    </source>
</reference>
<name>A0ACC0NJS1_RHOML</name>
<protein>
    <submittedName>
        <fullName evidence="1">Uncharacterized protein</fullName>
    </submittedName>
</protein>
<dbReference type="EMBL" id="CM046392">
    <property type="protein sequence ID" value="KAI8553231.1"/>
    <property type="molecule type" value="Genomic_DNA"/>
</dbReference>
<keyword evidence="2" id="KW-1185">Reference proteome</keyword>
<evidence type="ECO:0000313" key="1">
    <source>
        <dbReference type="EMBL" id="KAI8553231.1"/>
    </source>
</evidence>
<proteinExistence type="predicted"/>
<sequence>MLDSNNAITDNGAEVKTQGAAEVGDNVEVASGSPLPGVKDKFGDLYKLFLLVNPEDDKSIAVVVPRRTLQPETAVDNDDIDDDDGDGNSDMTTTTMTFQTRKLDKR</sequence>